<name>A0A1H4N970_9BACT</name>
<evidence type="ECO:0000313" key="4">
    <source>
        <dbReference type="Proteomes" id="UP000182409"/>
    </source>
</evidence>
<reference evidence="3 4" key="1">
    <citation type="submission" date="2016-10" db="EMBL/GenBank/DDBJ databases">
        <authorList>
            <person name="de Groot N.N."/>
        </authorList>
    </citation>
    <scope>NUCLEOTIDE SEQUENCE [LARGE SCALE GENOMIC DNA]</scope>
    <source>
        <strain evidence="3 4">AB35.6</strain>
    </source>
</reference>
<dbReference type="Proteomes" id="UP000182409">
    <property type="component" value="Unassembled WGS sequence"/>
</dbReference>
<dbReference type="InterPro" id="IPR015943">
    <property type="entry name" value="WD40/YVTN_repeat-like_dom_sf"/>
</dbReference>
<dbReference type="EMBL" id="FNSD01000001">
    <property type="protein sequence ID" value="SEB91876.1"/>
    <property type="molecule type" value="Genomic_DNA"/>
</dbReference>
<evidence type="ECO:0008006" key="5">
    <source>
        <dbReference type="Google" id="ProtNLM"/>
    </source>
</evidence>
<feature type="signal peptide" evidence="2">
    <location>
        <begin position="1"/>
        <end position="18"/>
    </location>
</feature>
<organism evidence="3 4">
    <name type="scientific">Terriglobus roseus</name>
    <dbReference type="NCBI Taxonomy" id="392734"/>
    <lineage>
        <taxon>Bacteria</taxon>
        <taxon>Pseudomonadati</taxon>
        <taxon>Acidobacteriota</taxon>
        <taxon>Terriglobia</taxon>
        <taxon>Terriglobales</taxon>
        <taxon>Acidobacteriaceae</taxon>
        <taxon>Terriglobus</taxon>
    </lineage>
</organism>
<dbReference type="Gene3D" id="2.130.10.10">
    <property type="entry name" value="YVTN repeat-like/Quinoprotein amine dehydrogenase"/>
    <property type="match status" value="2"/>
</dbReference>
<feature type="chain" id="PRO_5010311073" description="Photosynthesis system II assembly factor Ycf48/Hcf136-like domain-containing protein" evidence="2">
    <location>
        <begin position="19"/>
        <end position="364"/>
    </location>
</feature>
<protein>
    <recommendedName>
        <fullName evidence="5">Photosynthesis system II assembly factor Ycf48/Hcf136-like domain-containing protein</fullName>
    </recommendedName>
</protein>
<gene>
    <name evidence="3" type="ORF">SAMN05443244_2180</name>
</gene>
<dbReference type="RefSeq" id="WP_244502045.1">
    <property type="nucleotide sequence ID" value="NZ_FNSD01000001.1"/>
</dbReference>
<dbReference type="PANTHER" id="PTHR47199">
    <property type="entry name" value="PHOTOSYSTEM II STABILITY/ASSEMBLY FACTOR HCF136, CHLOROPLASTIC"/>
    <property type="match status" value="1"/>
</dbReference>
<evidence type="ECO:0000256" key="1">
    <source>
        <dbReference type="SAM" id="MobiDB-lite"/>
    </source>
</evidence>
<feature type="region of interest" description="Disordered" evidence="1">
    <location>
        <begin position="311"/>
        <end position="332"/>
    </location>
</feature>
<accession>A0A1H4N970</accession>
<dbReference type="PANTHER" id="PTHR47199:SF2">
    <property type="entry name" value="PHOTOSYSTEM II STABILITY_ASSEMBLY FACTOR HCF136, CHLOROPLASTIC"/>
    <property type="match status" value="1"/>
</dbReference>
<proteinExistence type="predicted"/>
<keyword evidence="2" id="KW-0732">Signal</keyword>
<dbReference type="SUPFAM" id="SSF110296">
    <property type="entry name" value="Oligoxyloglucan reducing end-specific cellobiohydrolase"/>
    <property type="match status" value="1"/>
</dbReference>
<evidence type="ECO:0000313" key="3">
    <source>
        <dbReference type="EMBL" id="SEB91876.1"/>
    </source>
</evidence>
<dbReference type="AlphaFoldDB" id="A0A1H4N970"/>
<evidence type="ECO:0000256" key="2">
    <source>
        <dbReference type="SAM" id="SignalP"/>
    </source>
</evidence>
<sequence length="364" mass="38708">MICRLFVAVLIVPALAHAQFTVQASHTTASLRGIANVDGQVAWASGTAGTVLKTLDGGTHWVACATPAGAEKLDFRGIQAFDDKTALVMSSGKGDLSRVYKTSDGCVTWQLLFTNPDAPDGFFDAMYFMRRDEGWLLGDPVKGNFYVGNTSDGGATWTRSKSPDLNEPTRNIGAFAASNQSFTVSLTGPIFGGGAGYLYRGSWPGCSQSQSYNQPELCLDRIPFDRLHLPLQAEGAAAGIFAVVATTEAVVAVGGDYTQPANPAMTAAVSLDDGLTWHAAVTQPHGYRSTVAYDVSTKTWITAGPNGTDISRDNGIHWTPLQPDNTKGDASDADRDWNAISLPFVVGPKGRIGKLRAESLKLTR</sequence>